<dbReference type="Gene3D" id="1.10.8.10">
    <property type="entry name" value="DNA helicase RuvA subunit, C-terminal domain"/>
    <property type="match status" value="1"/>
</dbReference>
<dbReference type="OMA" id="TVHVVCR"/>
<dbReference type="FunFam" id="1.10.260.100:FF:000001">
    <property type="entry name" value="Ubiquilin 1"/>
    <property type="match status" value="1"/>
</dbReference>
<dbReference type="STRING" id="796925.A0A137P5R0"/>
<dbReference type="InterPro" id="IPR029071">
    <property type="entry name" value="Ubiquitin-like_domsf"/>
</dbReference>
<name>A0A137P5R0_CONC2</name>
<dbReference type="OrthoDB" id="267397at2759"/>
<protein>
    <recommendedName>
        <fullName evidence="5">Ubiquitin-domain-containing protein</fullName>
    </recommendedName>
</protein>
<dbReference type="Gene3D" id="3.10.20.90">
    <property type="entry name" value="Phosphatidylinositol 3-kinase Catalytic Subunit, Chain A, domain 1"/>
    <property type="match status" value="1"/>
</dbReference>
<evidence type="ECO:0000259" key="2">
    <source>
        <dbReference type="PROSITE" id="PS50053"/>
    </source>
</evidence>
<gene>
    <name evidence="3" type="ORF">CONCODRAFT_78912</name>
</gene>
<dbReference type="SMART" id="SM00213">
    <property type="entry name" value="UBQ"/>
    <property type="match status" value="1"/>
</dbReference>
<dbReference type="GO" id="GO:0005829">
    <property type="term" value="C:cytosol"/>
    <property type="evidence" value="ECO:0007669"/>
    <property type="project" value="TreeGrafter"/>
</dbReference>
<dbReference type="EMBL" id="KQ964506">
    <property type="protein sequence ID" value="KXN70299.1"/>
    <property type="molecule type" value="Genomic_DNA"/>
</dbReference>
<feature type="domain" description="UBA" evidence="1">
    <location>
        <begin position="306"/>
        <end position="352"/>
    </location>
</feature>
<dbReference type="GO" id="GO:0006511">
    <property type="term" value="P:ubiquitin-dependent protein catabolic process"/>
    <property type="evidence" value="ECO:0007669"/>
    <property type="project" value="TreeGrafter"/>
</dbReference>
<dbReference type="Proteomes" id="UP000070444">
    <property type="component" value="Unassembled WGS sequence"/>
</dbReference>
<dbReference type="InterPro" id="IPR009060">
    <property type="entry name" value="UBA-like_sf"/>
</dbReference>
<dbReference type="SMART" id="SM00165">
    <property type="entry name" value="UBA"/>
    <property type="match status" value="1"/>
</dbReference>
<dbReference type="InterPro" id="IPR006636">
    <property type="entry name" value="STI1_HS-bd"/>
</dbReference>
<evidence type="ECO:0000313" key="4">
    <source>
        <dbReference type="Proteomes" id="UP000070444"/>
    </source>
</evidence>
<reference evidence="3 4" key="1">
    <citation type="journal article" date="2015" name="Genome Biol. Evol.">
        <title>Phylogenomic analyses indicate that early fungi evolved digesting cell walls of algal ancestors of land plants.</title>
        <authorList>
            <person name="Chang Y."/>
            <person name="Wang S."/>
            <person name="Sekimoto S."/>
            <person name="Aerts A.L."/>
            <person name="Choi C."/>
            <person name="Clum A."/>
            <person name="LaButti K.M."/>
            <person name="Lindquist E.A."/>
            <person name="Yee Ngan C."/>
            <person name="Ohm R.A."/>
            <person name="Salamov A.A."/>
            <person name="Grigoriev I.V."/>
            <person name="Spatafora J.W."/>
            <person name="Berbee M.L."/>
        </authorList>
    </citation>
    <scope>NUCLEOTIDE SEQUENCE [LARGE SCALE GENOMIC DNA]</scope>
    <source>
        <strain evidence="3 4">NRRL 28638</strain>
    </source>
</reference>
<sequence length="354" mass="39556">MSESSLAQICIVVKRSGNLPDLTFSLNNNATVIELRDVVAQQTGMSLEEIRLIYRGSILQDDFDLPHYNIEDGSSLHLVRIASNKALDQAADAQGVPQVDNGMPSDYQSIMNNTLFKSLSKNPDILKGFLMNNPQIKQLAERNPELNHMLSDPSFMKQTMDMARNPEKMKEVMRNNDRAISNLEMIPNGFNQLRKMYHSLQEPMENANRMPDNSTDASNLLFAKKQINSEALPNPWNINSSTSNFEHRRGYELGNIFYNLSPFSFSSRVPTSFGTSPRTSSQPTITATTTPSVAIPVNTTQTSTSEVPPQIRFRSQLERMEEMGFSDTVANLAALEAVDGDVDNAVVFLLENNQ</sequence>
<dbReference type="InterPro" id="IPR015940">
    <property type="entry name" value="UBA"/>
</dbReference>
<proteinExistence type="predicted"/>
<dbReference type="Gene3D" id="1.10.260.100">
    <property type="match status" value="1"/>
</dbReference>
<dbReference type="InterPro" id="IPR015496">
    <property type="entry name" value="Ubiquilin"/>
</dbReference>
<evidence type="ECO:0000259" key="1">
    <source>
        <dbReference type="PROSITE" id="PS50030"/>
    </source>
</evidence>
<dbReference type="Pfam" id="PF00240">
    <property type="entry name" value="ubiquitin"/>
    <property type="match status" value="1"/>
</dbReference>
<dbReference type="SUPFAM" id="SSF54236">
    <property type="entry name" value="Ubiquitin-like"/>
    <property type="match status" value="1"/>
</dbReference>
<keyword evidence="4" id="KW-1185">Reference proteome</keyword>
<dbReference type="InterPro" id="IPR000626">
    <property type="entry name" value="Ubiquitin-like_dom"/>
</dbReference>
<organism evidence="3 4">
    <name type="scientific">Conidiobolus coronatus (strain ATCC 28846 / CBS 209.66 / NRRL 28638)</name>
    <name type="common">Delacroixia coronata</name>
    <dbReference type="NCBI Taxonomy" id="796925"/>
    <lineage>
        <taxon>Eukaryota</taxon>
        <taxon>Fungi</taxon>
        <taxon>Fungi incertae sedis</taxon>
        <taxon>Zoopagomycota</taxon>
        <taxon>Entomophthoromycotina</taxon>
        <taxon>Entomophthoromycetes</taxon>
        <taxon>Entomophthorales</taxon>
        <taxon>Ancylistaceae</taxon>
        <taxon>Conidiobolus</taxon>
    </lineage>
</organism>
<dbReference type="Pfam" id="PF23195">
    <property type="entry name" value="UBQLN1"/>
    <property type="match status" value="1"/>
</dbReference>
<dbReference type="PROSITE" id="PS50053">
    <property type="entry name" value="UBIQUITIN_2"/>
    <property type="match status" value="1"/>
</dbReference>
<dbReference type="PANTHER" id="PTHR10677:SF3">
    <property type="entry name" value="FI07626P-RELATED"/>
    <property type="match status" value="1"/>
</dbReference>
<dbReference type="GO" id="GO:0031593">
    <property type="term" value="F:polyubiquitin modification-dependent protein binding"/>
    <property type="evidence" value="ECO:0007669"/>
    <property type="project" value="TreeGrafter"/>
</dbReference>
<dbReference type="PROSITE" id="PS50030">
    <property type="entry name" value="UBA"/>
    <property type="match status" value="1"/>
</dbReference>
<dbReference type="SUPFAM" id="SSF46934">
    <property type="entry name" value="UBA-like"/>
    <property type="match status" value="1"/>
</dbReference>
<feature type="domain" description="Ubiquitin-like" evidence="2">
    <location>
        <begin position="9"/>
        <end position="79"/>
    </location>
</feature>
<dbReference type="PANTHER" id="PTHR10677">
    <property type="entry name" value="UBIQUILIN"/>
    <property type="match status" value="1"/>
</dbReference>
<dbReference type="SMART" id="SM00727">
    <property type="entry name" value="STI1"/>
    <property type="match status" value="1"/>
</dbReference>
<evidence type="ECO:0000313" key="3">
    <source>
        <dbReference type="EMBL" id="KXN70299.1"/>
    </source>
</evidence>
<evidence type="ECO:0008006" key="5">
    <source>
        <dbReference type="Google" id="ProtNLM"/>
    </source>
</evidence>
<accession>A0A137P5R0</accession>
<dbReference type="AlphaFoldDB" id="A0A137P5R0"/>